<protein>
    <submittedName>
        <fullName evidence="1">Uncharacterized protein</fullName>
    </submittedName>
</protein>
<organism evidence="1 2">
    <name type="scientific">Salmonella enterica I</name>
    <dbReference type="NCBI Taxonomy" id="59201"/>
    <lineage>
        <taxon>Bacteria</taxon>
        <taxon>Pseudomonadati</taxon>
        <taxon>Pseudomonadota</taxon>
        <taxon>Gammaproteobacteria</taxon>
        <taxon>Enterobacterales</taxon>
        <taxon>Enterobacteriaceae</taxon>
        <taxon>Salmonella</taxon>
    </lineage>
</organism>
<proteinExistence type="predicted"/>
<name>A0A3S4LX26_SALET</name>
<dbReference type="Proteomes" id="UP000269208">
    <property type="component" value="Chromosome"/>
</dbReference>
<evidence type="ECO:0000313" key="2">
    <source>
        <dbReference type="Proteomes" id="UP000269208"/>
    </source>
</evidence>
<sequence>MAVTITPSLLSGRMKFSATDTTVSQRSFFCRYDIWIVVIDGNPFNWHDPLSIHPRHQLFKTLLHGVFPWTDHVENRLSCVFVPA</sequence>
<gene>
    <name evidence="1" type="ORF">NCTC6754_05022</name>
</gene>
<evidence type="ECO:0000313" key="1">
    <source>
        <dbReference type="EMBL" id="VEB57696.1"/>
    </source>
</evidence>
<reference evidence="1 2" key="1">
    <citation type="submission" date="2018-12" db="EMBL/GenBank/DDBJ databases">
        <authorList>
            <consortium name="Pathogen Informatics"/>
        </authorList>
    </citation>
    <scope>NUCLEOTIDE SEQUENCE [LARGE SCALE GENOMIC DNA]</scope>
    <source>
        <strain evidence="1 2">NCTC6754</strain>
    </source>
</reference>
<accession>A0A3S4LX26</accession>
<dbReference type="AlphaFoldDB" id="A0A3S4LX26"/>
<dbReference type="EMBL" id="LR134190">
    <property type="protein sequence ID" value="VEB57696.1"/>
    <property type="molecule type" value="Genomic_DNA"/>
</dbReference>